<evidence type="ECO:0000256" key="1">
    <source>
        <dbReference type="SAM" id="MobiDB-lite"/>
    </source>
</evidence>
<gene>
    <name evidence="2" type="ORF">MUK42_04577</name>
</gene>
<keyword evidence="3" id="KW-1185">Reference proteome</keyword>
<dbReference type="AlphaFoldDB" id="A0A9E7GBF4"/>
<proteinExistence type="predicted"/>
<feature type="compositionally biased region" description="Low complexity" evidence="1">
    <location>
        <begin position="108"/>
        <end position="118"/>
    </location>
</feature>
<feature type="region of interest" description="Disordered" evidence="1">
    <location>
        <begin position="1"/>
        <end position="120"/>
    </location>
</feature>
<feature type="compositionally biased region" description="Basic and acidic residues" evidence="1">
    <location>
        <begin position="64"/>
        <end position="87"/>
    </location>
</feature>
<evidence type="ECO:0000313" key="2">
    <source>
        <dbReference type="EMBL" id="URE09557.1"/>
    </source>
</evidence>
<evidence type="ECO:0000313" key="3">
    <source>
        <dbReference type="Proteomes" id="UP001055439"/>
    </source>
</evidence>
<accession>A0A9E7GBF4</accession>
<organism evidence="2 3">
    <name type="scientific">Musa troglodytarum</name>
    <name type="common">fe'i banana</name>
    <dbReference type="NCBI Taxonomy" id="320322"/>
    <lineage>
        <taxon>Eukaryota</taxon>
        <taxon>Viridiplantae</taxon>
        <taxon>Streptophyta</taxon>
        <taxon>Embryophyta</taxon>
        <taxon>Tracheophyta</taxon>
        <taxon>Spermatophyta</taxon>
        <taxon>Magnoliopsida</taxon>
        <taxon>Liliopsida</taxon>
        <taxon>Zingiberales</taxon>
        <taxon>Musaceae</taxon>
        <taxon>Musa</taxon>
    </lineage>
</organism>
<protein>
    <submittedName>
        <fullName evidence="2">Uncharacterized protein</fullName>
    </submittedName>
</protein>
<sequence length="140" mass="15858">MKGDEDQTELGDRIQGGVRKKRQGRGLIRSWKTEPDNPPRQDLTRAASKNEGRPRKGAGLTRNQIEKQRNGVRTGERGGEETGRTEELGEAAGGEGVQRHRHGRHLRSSSARAHSMMRPATNLWRRPMAMRFSKRFDEGF</sequence>
<dbReference type="Proteomes" id="UP001055439">
    <property type="component" value="Chromosome 6"/>
</dbReference>
<feature type="compositionally biased region" description="Basic and acidic residues" evidence="1">
    <location>
        <begin position="31"/>
        <end position="54"/>
    </location>
</feature>
<name>A0A9E7GBF4_9LILI</name>
<reference evidence="2" key="1">
    <citation type="submission" date="2022-05" db="EMBL/GenBank/DDBJ databases">
        <title>The Musa troglodytarum L. genome provides insights into the mechanism of non-climacteric behaviour and enrichment of carotenoids.</title>
        <authorList>
            <person name="Wang J."/>
        </authorList>
    </citation>
    <scope>NUCLEOTIDE SEQUENCE</scope>
    <source>
        <tissue evidence="2">Leaf</tissue>
    </source>
</reference>
<dbReference type="EMBL" id="CP097508">
    <property type="protein sequence ID" value="URE09557.1"/>
    <property type="molecule type" value="Genomic_DNA"/>
</dbReference>